<dbReference type="InterPro" id="IPR043636">
    <property type="entry name" value="L1_RRM_dom"/>
</dbReference>
<keyword evidence="5" id="KW-1185">Reference proteome</keyword>
<feature type="region of interest" description="Disordered" evidence="2">
    <location>
        <begin position="1"/>
        <end position="59"/>
    </location>
</feature>
<dbReference type="OMA" id="HVMFFPD"/>
<keyword evidence="1" id="KW-0175">Coiled coil</keyword>
<reference evidence="4" key="1">
    <citation type="submission" date="2021-04" db="EMBL/GenBank/DDBJ databases">
        <authorList>
            <consortium name="Wellcome Sanger Institute Data Sharing"/>
        </authorList>
    </citation>
    <scope>NUCLEOTIDE SEQUENCE [LARGE SCALE GENOMIC DNA]</scope>
</reference>
<dbReference type="InParanoid" id="A0A671UNA7"/>
<dbReference type="SUPFAM" id="SSF57997">
    <property type="entry name" value="Tropomyosin"/>
    <property type="match status" value="1"/>
</dbReference>
<proteinExistence type="predicted"/>
<dbReference type="Pfam" id="PF02994">
    <property type="entry name" value="Transposase_22"/>
    <property type="match status" value="1"/>
</dbReference>
<dbReference type="Gene3D" id="1.20.5.170">
    <property type="match status" value="1"/>
</dbReference>
<evidence type="ECO:0000256" key="1">
    <source>
        <dbReference type="SAM" id="Coils"/>
    </source>
</evidence>
<evidence type="ECO:0000313" key="5">
    <source>
        <dbReference type="Proteomes" id="UP000472265"/>
    </source>
</evidence>
<feature type="domain" description="L1 transposable element RRM" evidence="3">
    <location>
        <begin position="147"/>
        <end position="242"/>
    </location>
</feature>
<sequence length="313" mass="34817">MKQNKNPTRPNTTSNPNAKPTVTRSPPASNGAQASTALANESSMMETATVSNETTQQVTHTQPQEAVLLAMKSLKAESLVHHKEVIEGIALIRTDLDAIKGRLTTAESRISDTEDTTAQLKSKVTDLETKMKVLTEKNEDLENRSRRSNIRLIGLPENTEGKDAETFLERWLPDVLGAEIFPSPVRIERAHRIPSGSVKSTSPASPPRPLILKFLNFRDKVRVMKAAQEKGKVMHENRQVKFFSDFSAEVQRQRKAYDSVKQILRSQGIQYGLQFPAKLRITHGGKNIIFPDSSGCTHGTGGKERKKINKINK</sequence>
<dbReference type="FunFam" id="3.30.70.1820:FF:000004">
    <property type="entry name" value="Uncharacterized protein"/>
    <property type="match status" value="1"/>
</dbReference>
<feature type="compositionally biased region" description="Low complexity" evidence="2">
    <location>
        <begin position="1"/>
        <end position="17"/>
    </location>
</feature>
<organism evidence="4 5">
    <name type="scientific">Sparus aurata</name>
    <name type="common">Gilthead sea bream</name>
    <dbReference type="NCBI Taxonomy" id="8175"/>
    <lineage>
        <taxon>Eukaryota</taxon>
        <taxon>Metazoa</taxon>
        <taxon>Chordata</taxon>
        <taxon>Craniata</taxon>
        <taxon>Vertebrata</taxon>
        <taxon>Euteleostomi</taxon>
        <taxon>Actinopterygii</taxon>
        <taxon>Neopterygii</taxon>
        <taxon>Teleostei</taxon>
        <taxon>Neoteleostei</taxon>
        <taxon>Acanthomorphata</taxon>
        <taxon>Eupercaria</taxon>
        <taxon>Spariformes</taxon>
        <taxon>Sparidae</taxon>
        <taxon>Sparus</taxon>
    </lineage>
</organism>
<dbReference type="AlphaFoldDB" id="A0A671UNA7"/>
<protein>
    <recommendedName>
        <fullName evidence="3">L1 transposable element RRM domain-containing protein</fullName>
    </recommendedName>
</protein>
<dbReference type="GeneTree" id="ENSGT01040000240549"/>
<evidence type="ECO:0000259" key="3">
    <source>
        <dbReference type="Pfam" id="PF02994"/>
    </source>
</evidence>
<dbReference type="Gene3D" id="3.30.70.1820">
    <property type="entry name" value="L1 transposable element, RRM domain"/>
    <property type="match status" value="1"/>
</dbReference>
<dbReference type="InterPro" id="IPR004244">
    <property type="entry name" value="Transposase_22"/>
</dbReference>
<feature type="compositionally biased region" description="Polar residues" evidence="2">
    <location>
        <begin position="18"/>
        <end position="59"/>
    </location>
</feature>
<dbReference type="PANTHER" id="PTHR11505">
    <property type="entry name" value="L1 TRANSPOSABLE ELEMENT-RELATED"/>
    <property type="match status" value="1"/>
</dbReference>
<dbReference type="Proteomes" id="UP000472265">
    <property type="component" value="Chromosome 23"/>
</dbReference>
<evidence type="ECO:0000256" key="2">
    <source>
        <dbReference type="SAM" id="MobiDB-lite"/>
    </source>
</evidence>
<accession>A0A671UNA7</accession>
<name>A0A671UNA7_SPAAU</name>
<reference evidence="4" key="3">
    <citation type="submission" date="2025-09" db="UniProtKB">
        <authorList>
            <consortium name="Ensembl"/>
        </authorList>
    </citation>
    <scope>IDENTIFICATION</scope>
</reference>
<dbReference type="Ensembl" id="ENSSAUT00010016337.1">
    <property type="protein sequence ID" value="ENSSAUP00010015404.1"/>
    <property type="gene ID" value="ENSSAUG00010007153.1"/>
</dbReference>
<reference evidence="4" key="2">
    <citation type="submission" date="2025-08" db="UniProtKB">
        <authorList>
            <consortium name="Ensembl"/>
        </authorList>
    </citation>
    <scope>IDENTIFICATION</scope>
</reference>
<evidence type="ECO:0000313" key="4">
    <source>
        <dbReference type="Ensembl" id="ENSSAUP00010015404.1"/>
    </source>
</evidence>
<feature type="coiled-coil region" evidence="1">
    <location>
        <begin position="110"/>
        <end position="151"/>
    </location>
</feature>